<comment type="function">
    <text evidence="7">Catalyzes the ATP-dependent amidation of the two carboxylate groups at positions a and c of cobyrinate, using either L-glutamine or ammonia as the nitrogen source.</text>
</comment>
<evidence type="ECO:0000259" key="8">
    <source>
        <dbReference type="Pfam" id="PF01656"/>
    </source>
</evidence>
<evidence type="ECO:0000259" key="9">
    <source>
        <dbReference type="Pfam" id="PF07685"/>
    </source>
</evidence>
<dbReference type="RefSeq" id="WP_270897099.1">
    <property type="nucleotide sequence ID" value="NZ_JBHSPF010000059.1"/>
</dbReference>
<dbReference type="CDD" id="cd03130">
    <property type="entry name" value="GATase1_CobB"/>
    <property type="match status" value="1"/>
</dbReference>
<evidence type="ECO:0000256" key="6">
    <source>
        <dbReference type="ARBA" id="ARBA00022962"/>
    </source>
</evidence>
<dbReference type="InterPro" id="IPR002586">
    <property type="entry name" value="CobQ/CobB/MinD/ParA_Nub-bd_dom"/>
</dbReference>
<protein>
    <recommendedName>
        <fullName evidence="7">Cobyrinate a,c-diamide synthase</fullName>
        <ecNumber evidence="7">6.3.5.11</ecNumber>
    </recommendedName>
    <alternativeName>
        <fullName evidence="7">Cobyrinic acid a,c-diamide synthetase</fullName>
    </alternativeName>
</protein>
<reference evidence="11" key="1">
    <citation type="journal article" date="2019" name="Int. J. Syst. Evol. Microbiol.">
        <title>The Global Catalogue of Microorganisms (GCM) 10K type strain sequencing project: providing services to taxonomists for standard genome sequencing and annotation.</title>
        <authorList>
            <consortium name="The Broad Institute Genomics Platform"/>
            <consortium name="The Broad Institute Genome Sequencing Center for Infectious Disease"/>
            <person name="Wu L."/>
            <person name="Ma J."/>
        </authorList>
    </citation>
    <scope>NUCLEOTIDE SEQUENCE [LARGE SCALE GENOMIC DNA]</scope>
    <source>
        <strain evidence="11">CGMCC 1.15790</strain>
    </source>
</reference>
<evidence type="ECO:0000256" key="7">
    <source>
        <dbReference type="HAMAP-Rule" id="MF_00027"/>
    </source>
</evidence>
<dbReference type="PANTHER" id="PTHR43873">
    <property type="entry name" value="COBYRINATE A,C-DIAMIDE SYNTHASE"/>
    <property type="match status" value="1"/>
</dbReference>
<dbReference type="Pfam" id="PF07685">
    <property type="entry name" value="GATase_3"/>
    <property type="match status" value="1"/>
</dbReference>
<dbReference type="Gene3D" id="3.40.50.300">
    <property type="entry name" value="P-loop containing nucleotide triphosphate hydrolases"/>
    <property type="match status" value="2"/>
</dbReference>
<dbReference type="EC" id="6.3.5.11" evidence="7"/>
<comment type="miscellaneous">
    <text evidence="7">The a and c carboxylates of cobyrinate are activated for nucleophilic attack via formation of a phosphorylated intermediate by ATP. CbiA catalyzes first the amidation of the c-carboxylate, and then that of the a-carboxylate.</text>
</comment>
<feature type="domain" description="CobQ/CobB/MinD/ParA nucleotide binding" evidence="8">
    <location>
        <begin position="5"/>
        <end position="190"/>
    </location>
</feature>
<dbReference type="EMBL" id="JBHSPF010000059">
    <property type="protein sequence ID" value="MFC5629373.1"/>
    <property type="molecule type" value="Genomic_DNA"/>
</dbReference>
<comment type="cofactor">
    <cofactor evidence="1 7">
        <name>Mg(2+)</name>
        <dbReference type="ChEBI" id="CHEBI:18420"/>
    </cofactor>
</comment>
<keyword evidence="4 7" id="KW-0067">ATP-binding</keyword>
<keyword evidence="11" id="KW-1185">Reference proteome</keyword>
<dbReference type="PANTHER" id="PTHR43873:SF1">
    <property type="entry name" value="COBYRINATE A,C-DIAMIDE SYNTHASE"/>
    <property type="match status" value="1"/>
</dbReference>
<accession>A0ABW0U8A3</accession>
<dbReference type="NCBIfam" id="NF002204">
    <property type="entry name" value="PRK01077.1"/>
    <property type="match status" value="1"/>
</dbReference>
<dbReference type="SUPFAM" id="SSF52540">
    <property type="entry name" value="P-loop containing nucleoside triphosphate hydrolases"/>
    <property type="match status" value="1"/>
</dbReference>
<keyword evidence="2 7" id="KW-0436">Ligase</keyword>
<keyword evidence="5 7" id="KW-0460">Magnesium</keyword>
<keyword evidence="3 7" id="KW-0547">Nucleotide-binding</keyword>
<keyword evidence="6 7" id="KW-0315">Glutamine amidotransferase</keyword>
<dbReference type="Pfam" id="PF01656">
    <property type="entry name" value="CbiA"/>
    <property type="match status" value="1"/>
</dbReference>
<evidence type="ECO:0000256" key="2">
    <source>
        <dbReference type="ARBA" id="ARBA00022598"/>
    </source>
</evidence>
<gene>
    <name evidence="7" type="primary">cbiA</name>
    <name evidence="10" type="ORF">ACFPTR_10960</name>
</gene>
<evidence type="ECO:0000313" key="10">
    <source>
        <dbReference type="EMBL" id="MFC5629373.1"/>
    </source>
</evidence>
<evidence type="ECO:0000256" key="4">
    <source>
        <dbReference type="ARBA" id="ARBA00022840"/>
    </source>
</evidence>
<evidence type="ECO:0000256" key="1">
    <source>
        <dbReference type="ARBA" id="ARBA00001946"/>
    </source>
</evidence>
<evidence type="ECO:0000313" key="11">
    <source>
        <dbReference type="Proteomes" id="UP001596143"/>
    </source>
</evidence>
<dbReference type="Proteomes" id="UP001596143">
    <property type="component" value="Unassembled WGS sequence"/>
</dbReference>
<dbReference type="InterPro" id="IPR029062">
    <property type="entry name" value="Class_I_gatase-like"/>
</dbReference>
<comment type="caution">
    <text evidence="7">Lacks conserved residue(s) required for the propagation of feature annotation.</text>
</comment>
<evidence type="ECO:0000256" key="5">
    <source>
        <dbReference type="ARBA" id="ARBA00022842"/>
    </source>
</evidence>
<dbReference type="HAMAP" id="MF_00027">
    <property type="entry name" value="CobB_CbiA"/>
    <property type="match status" value="1"/>
</dbReference>
<feature type="site" description="Increases nucleophilicity of active site Cys" evidence="7">
    <location>
        <position position="432"/>
    </location>
</feature>
<comment type="pathway">
    <text evidence="7">Cofactor biosynthesis; adenosylcobalamin biosynthesis; cob(II)yrinate a,c-diamide from sirohydrochlorin (anaerobic route): step 10/10.</text>
</comment>
<dbReference type="SUPFAM" id="SSF52317">
    <property type="entry name" value="Class I glutamine amidotransferase-like"/>
    <property type="match status" value="1"/>
</dbReference>
<dbReference type="CDD" id="cd05388">
    <property type="entry name" value="CobB_N"/>
    <property type="match status" value="1"/>
</dbReference>
<sequence length="460" mass="50641">MSARIVIAGTASGAGKTTVAIGLMAALKEKGLIVQGFKCGPDYIDPTYHTAVTNRPSRNLDSWMLERDTLKDVFQRGVKGADIAVIEGVMGLYDGKSPESDVGSTAEISHIVDAPVLLVVNIGAMARSAAAIVKGFQTLSEHVHIGGVIVNQAGSVGHYELCKRAIEKECNVPVVGYVKKGDVLTIPERHLGLLPAIERGELDEFFHQLSRTIASQVDLDQVIDIARRSSPFQGGSTISIPSNKKARIAVAYDAAFHSYYQENFEFLEEAGAELVYFSPLQGETLPEECDALYIGGALPEEYVKTLSEQEHVKQSIRQKVIEEQMPVYAEGGGFFYLLESFKTTAGTSHSMLGIIRGAAEMKEKLVTLGYRELTAREDTMILRAGEKARGHEFRYVTYEMMEENKRAYGVVTRKRSEQVGYSSQHITASSIHVHFGSNKEIAKRFVTVAEKWKKEREGKI</sequence>
<dbReference type="InterPro" id="IPR027417">
    <property type="entry name" value="P-loop_NTPase"/>
</dbReference>
<dbReference type="Gene3D" id="3.40.50.880">
    <property type="match status" value="1"/>
</dbReference>
<feature type="domain" description="CobB/CobQ-like glutamine amidotransferase" evidence="9">
    <location>
        <begin position="247"/>
        <end position="438"/>
    </location>
</feature>
<dbReference type="InterPro" id="IPR011698">
    <property type="entry name" value="GATase_3"/>
</dbReference>
<organism evidence="10 11">
    <name type="scientific">Aliibacillus thermotolerans</name>
    <dbReference type="NCBI Taxonomy" id="1834418"/>
    <lineage>
        <taxon>Bacteria</taxon>
        <taxon>Bacillati</taxon>
        <taxon>Bacillota</taxon>
        <taxon>Bacilli</taxon>
        <taxon>Bacillales</taxon>
        <taxon>Bacillaceae</taxon>
        <taxon>Aliibacillus</taxon>
    </lineage>
</organism>
<keyword evidence="7" id="KW-0169">Cobalamin biosynthesis</keyword>
<dbReference type="NCBIfam" id="TIGR00379">
    <property type="entry name" value="cobB"/>
    <property type="match status" value="1"/>
</dbReference>
<dbReference type="InterPro" id="IPR004484">
    <property type="entry name" value="CbiA/CobB_synth"/>
</dbReference>
<dbReference type="PROSITE" id="PS51274">
    <property type="entry name" value="GATASE_COBBQ"/>
    <property type="match status" value="1"/>
</dbReference>
<comment type="catalytic activity">
    <reaction evidence="7">
        <text>cob(II)yrinate + 2 L-glutamine + 2 ATP + 2 H2O = cob(II)yrinate a,c diamide + 2 L-glutamate + 2 ADP + 2 phosphate + 2 H(+)</text>
        <dbReference type="Rhea" id="RHEA:26289"/>
        <dbReference type="ChEBI" id="CHEBI:15377"/>
        <dbReference type="ChEBI" id="CHEBI:15378"/>
        <dbReference type="ChEBI" id="CHEBI:29985"/>
        <dbReference type="ChEBI" id="CHEBI:30616"/>
        <dbReference type="ChEBI" id="CHEBI:43474"/>
        <dbReference type="ChEBI" id="CHEBI:58359"/>
        <dbReference type="ChEBI" id="CHEBI:58537"/>
        <dbReference type="ChEBI" id="CHEBI:58894"/>
        <dbReference type="ChEBI" id="CHEBI:456216"/>
        <dbReference type="EC" id="6.3.5.11"/>
    </reaction>
</comment>
<proteinExistence type="inferred from homology"/>
<name>A0ABW0U8A3_9BACI</name>
<comment type="caution">
    <text evidence="10">The sequence shown here is derived from an EMBL/GenBank/DDBJ whole genome shotgun (WGS) entry which is preliminary data.</text>
</comment>
<comment type="similarity">
    <text evidence="7">Belongs to the CobB/CbiA family.</text>
</comment>
<evidence type="ECO:0000256" key="3">
    <source>
        <dbReference type="ARBA" id="ARBA00022741"/>
    </source>
</evidence>
<comment type="domain">
    <text evidence="7">Comprises of two domains. The C-terminal domain contains the binding site for glutamine and catalyzes the hydrolysis of this substrate to glutamate and ammonia. The N-terminal domain is anticipated to bind ATP and cobyrinate and catalyzes the ultimate synthesis of the diamide product. The ammonia produced via the glutaminase domain is probably translocated to the adjacent domain via a molecular tunnel, where it reacts with an activated intermediate.</text>
</comment>